<organism evidence="2 3">
    <name type="scientific">Nocardioides agariphilus</name>
    <dbReference type="NCBI Taxonomy" id="433664"/>
    <lineage>
        <taxon>Bacteria</taxon>
        <taxon>Bacillati</taxon>
        <taxon>Actinomycetota</taxon>
        <taxon>Actinomycetes</taxon>
        <taxon>Propionibacteriales</taxon>
        <taxon>Nocardioidaceae</taxon>
        <taxon>Nocardioides</taxon>
    </lineage>
</organism>
<evidence type="ECO:0000313" key="2">
    <source>
        <dbReference type="EMBL" id="MBF4770203.1"/>
    </source>
</evidence>
<dbReference type="GO" id="GO:0016787">
    <property type="term" value="F:hydrolase activity"/>
    <property type="evidence" value="ECO:0007669"/>
    <property type="project" value="UniProtKB-KW"/>
</dbReference>
<keyword evidence="2" id="KW-0378">Hydrolase</keyword>
<comment type="caution">
    <text evidence="2">The sequence shown here is derived from an EMBL/GenBank/DDBJ whole genome shotgun (WGS) entry which is preliminary data.</text>
</comment>
<dbReference type="RefSeq" id="WP_194698347.1">
    <property type="nucleotide sequence ID" value="NZ_JADKPO010000041.1"/>
</dbReference>
<comment type="similarity">
    <text evidence="1">Belongs to the class-IV pyridoxal-phosphate-dependent aminotransferase family.</text>
</comment>
<sequence>MWSGPRNISTAMMRAWENRSDTVVVDEPFYAAYLARTPGSRGDHPGRDDVLASQPTDPAEVVAALAAPLPSGVEVQYVKHMTHHLLPEDDLAWARPLRNVLLIRTPDEVVASYLRSREVCEPEDIGILQQERLLDELGEMPIVDAADFLRDPESYLRWLCDWLGIAFTDQMLSWPAGPRESDGVWAPHWYDAVWASTGFDPYHPRGVHLDARGESVVEAVLPAYERMYAQRLVLR</sequence>
<dbReference type="InterPro" id="IPR027417">
    <property type="entry name" value="P-loop_NTPase"/>
</dbReference>
<accession>A0A930YKF4</accession>
<dbReference type="GO" id="GO:0019752">
    <property type="term" value="P:carboxylic acid metabolic process"/>
    <property type="evidence" value="ECO:0007669"/>
    <property type="project" value="TreeGrafter"/>
</dbReference>
<dbReference type="SUPFAM" id="SSF52540">
    <property type="entry name" value="P-loop containing nucleoside triphosphate hydrolases"/>
    <property type="match status" value="1"/>
</dbReference>
<dbReference type="InterPro" id="IPR050571">
    <property type="entry name" value="Class-IV_PLP-Dep_Aminotrnsfr"/>
</dbReference>
<dbReference type="Gene3D" id="3.40.50.300">
    <property type="entry name" value="P-loop containing nucleotide triphosphate hydrolases"/>
    <property type="match status" value="1"/>
</dbReference>
<evidence type="ECO:0000256" key="1">
    <source>
        <dbReference type="ARBA" id="ARBA00009320"/>
    </source>
</evidence>
<gene>
    <name evidence="2" type="ORF">ISU10_20705</name>
</gene>
<reference evidence="2" key="1">
    <citation type="submission" date="2020-11" db="EMBL/GenBank/DDBJ databases">
        <title>Nocardioides cynanchi sp. nov., isolated from soil of rhizosphere of Cynanchum wilfordii.</title>
        <authorList>
            <person name="Lee J.-S."/>
            <person name="Suh M.K."/>
            <person name="Kim J.-S."/>
        </authorList>
    </citation>
    <scope>NUCLEOTIDE SEQUENCE</scope>
    <source>
        <strain evidence="2">KCTC 19276</strain>
    </source>
</reference>
<dbReference type="PANTHER" id="PTHR42743:SF11">
    <property type="entry name" value="AMINODEOXYCHORISMATE LYASE"/>
    <property type="match status" value="1"/>
</dbReference>
<dbReference type="EMBL" id="JADKPO010000041">
    <property type="protein sequence ID" value="MBF4770203.1"/>
    <property type="molecule type" value="Genomic_DNA"/>
</dbReference>
<dbReference type="PANTHER" id="PTHR42743">
    <property type="entry name" value="AMINO-ACID AMINOTRANSFERASE"/>
    <property type="match status" value="1"/>
</dbReference>
<keyword evidence="3" id="KW-1185">Reference proteome</keyword>
<dbReference type="Pfam" id="PF19798">
    <property type="entry name" value="Sulfotransfer_5"/>
    <property type="match status" value="1"/>
</dbReference>
<dbReference type="Proteomes" id="UP000660668">
    <property type="component" value="Unassembled WGS sequence"/>
</dbReference>
<dbReference type="AlphaFoldDB" id="A0A930YKF4"/>
<name>A0A930YKF4_9ACTN</name>
<protein>
    <submittedName>
        <fullName evidence="2">HAD family hydrolase</fullName>
    </submittedName>
</protein>
<evidence type="ECO:0000313" key="3">
    <source>
        <dbReference type="Proteomes" id="UP000660668"/>
    </source>
</evidence>
<proteinExistence type="inferred from homology"/>